<dbReference type="PANTHER" id="PTHR18968">
    <property type="entry name" value="THIAMINE PYROPHOSPHATE ENZYMES"/>
    <property type="match status" value="1"/>
</dbReference>
<accession>A0A2G9RCL6</accession>
<dbReference type="EMBL" id="KV948953">
    <property type="protein sequence ID" value="PIO25610.1"/>
    <property type="molecule type" value="Genomic_DNA"/>
</dbReference>
<dbReference type="GO" id="GO:0009099">
    <property type="term" value="P:L-valine biosynthetic process"/>
    <property type="evidence" value="ECO:0007669"/>
    <property type="project" value="TreeGrafter"/>
</dbReference>
<dbReference type="GO" id="GO:0003984">
    <property type="term" value="F:acetolactate synthase activity"/>
    <property type="evidence" value="ECO:0007669"/>
    <property type="project" value="TreeGrafter"/>
</dbReference>
<dbReference type="AlphaFoldDB" id="A0A2G9RCL6"/>
<dbReference type="Proteomes" id="UP000228934">
    <property type="component" value="Unassembled WGS sequence"/>
</dbReference>
<comment type="cofactor">
    <cofactor evidence="1">
        <name>thiamine diphosphate</name>
        <dbReference type="ChEBI" id="CHEBI:58937"/>
    </cofactor>
</comment>
<feature type="domain" description="Thiamine pyrophosphate enzyme TPP-binding" evidence="3">
    <location>
        <begin position="79"/>
        <end position="135"/>
    </location>
</feature>
<dbReference type="InterPro" id="IPR045229">
    <property type="entry name" value="TPP_enz"/>
</dbReference>
<dbReference type="PANTHER" id="PTHR18968:SF166">
    <property type="entry name" value="2-HYDROXYACYL-COA LYASE 2"/>
    <property type="match status" value="1"/>
</dbReference>
<proteinExistence type="inferred from homology"/>
<sequence>MARLHESPSCSTIQRCTQVPQPSGTLPPDWLRHSSGAIGSRCCQSKGKSEEKTERHLNPLKVLHVVDEVMAEDSIIVADGGDFVGSAAYILRPRGPLCWLDPGAFGTLGVGGGFALGAKLCRPESETPVLALVGNDACWSQISREQVPLLGSNVACGLAYNDYHVVAEGFGGKGFLVTRQDEDRIEDIIKEAQEATRKGKATLLNVLIGKTNFRDGSISV</sequence>
<evidence type="ECO:0000259" key="3">
    <source>
        <dbReference type="Pfam" id="PF02775"/>
    </source>
</evidence>
<evidence type="ECO:0000256" key="1">
    <source>
        <dbReference type="ARBA" id="ARBA00001964"/>
    </source>
</evidence>
<evidence type="ECO:0000313" key="5">
    <source>
        <dbReference type="Proteomes" id="UP000228934"/>
    </source>
</evidence>
<dbReference type="InterPro" id="IPR011766">
    <property type="entry name" value="TPP_enzyme_TPP-bd"/>
</dbReference>
<dbReference type="GO" id="GO:0005948">
    <property type="term" value="C:acetolactate synthase complex"/>
    <property type="evidence" value="ECO:0007669"/>
    <property type="project" value="TreeGrafter"/>
</dbReference>
<dbReference type="GO" id="GO:0050660">
    <property type="term" value="F:flavin adenine dinucleotide binding"/>
    <property type="evidence" value="ECO:0007669"/>
    <property type="project" value="TreeGrafter"/>
</dbReference>
<gene>
    <name evidence="4" type="ORF">AB205_0148100</name>
</gene>
<keyword evidence="5" id="KW-1185">Reference proteome</keyword>
<evidence type="ECO:0000313" key="4">
    <source>
        <dbReference type="EMBL" id="PIO25610.1"/>
    </source>
</evidence>
<reference evidence="5" key="1">
    <citation type="journal article" date="2017" name="Nat. Commun.">
        <title>The North American bullfrog draft genome provides insight into hormonal regulation of long noncoding RNA.</title>
        <authorList>
            <person name="Hammond S.A."/>
            <person name="Warren R.L."/>
            <person name="Vandervalk B.P."/>
            <person name="Kucuk E."/>
            <person name="Khan H."/>
            <person name="Gibb E.A."/>
            <person name="Pandoh P."/>
            <person name="Kirk H."/>
            <person name="Zhao Y."/>
            <person name="Jones M."/>
            <person name="Mungall A.J."/>
            <person name="Coope R."/>
            <person name="Pleasance S."/>
            <person name="Moore R.A."/>
            <person name="Holt R.A."/>
            <person name="Round J.M."/>
            <person name="Ohora S."/>
            <person name="Walle B.V."/>
            <person name="Veldhoen N."/>
            <person name="Helbing C.C."/>
            <person name="Birol I."/>
        </authorList>
    </citation>
    <scope>NUCLEOTIDE SEQUENCE [LARGE SCALE GENOMIC DNA]</scope>
</reference>
<dbReference type="CDD" id="cd02004">
    <property type="entry name" value="TPP_BZL_OCoD_HPCL"/>
    <property type="match status" value="1"/>
</dbReference>
<name>A0A2G9RCL6_AQUCT</name>
<evidence type="ECO:0000256" key="2">
    <source>
        <dbReference type="ARBA" id="ARBA00007812"/>
    </source>
</evidence>
<dbReference type="Pfam" id="PF02775">
    <property type="entry name" value="TPP_enzyme_C"/>
    <property type="match status" value="1"/>
</dbReference>
<comment type="similarity">
    <text evidence="2">Belongs to the TPP enzyme family.</text>
</comment>
<dbReference type="GO" id="GO:0030976">
    <property type="term" value="F:thiamine pyrophosphate binding"/>
    <property type="evidence" value="ECO:0007669"/>
    <property type="project" value="InterPro"/>
</dbReference>
<dbReference type="Gene3D" id="3.40.50.970">
    <property type="match status" value="2"/>
</dbReference>
<protein>
    <recommendedName>
        <fullName evidence="3">Thiamine pyrophosphate enzyme TPP-binding domain-containing protein</fullName>
    </recommendedName>
</protein>
<dbReference type="InterPro" id="IPR029061">
    <property type="entry name" value="THDP-binding"/>
</dbReference>
<organism evidence="4 5">
    <name type="scientific">Aquarana catesbeiana</name>
    <name type="common">American bullfrog</name>
    <name type="synonym">Rana catesbeiana</name>
    <dbReference type="NCBI Taxonomy" id="8400"/>
    <lineage>
        <taxon>Eukaryota</taxon>
        <taxon>Metazoa</taxon>
        <taxon>Chordata</taxon>
        <taxon>Craniata</taxon>
        <taxon>Vertebrata</taxon>
        <taxon>Euteleostomi</taxon>
        <taxon>Amphibia</taxon>
        <taxon>Batrachia</taxon>
        <taxon>Anura</taxon>
        <taxon>Neobatrachia</taxon>
        <taxon>Ranoidea</taxon>
        <taxon>Ranidae</taxon>
        <taxon>Aquarana</taxon>
    </lineage>
</organism>
<dbReference type="GO" id="GO:0009097">
    <property type="term" value="P:isoleucine biosynthetic process"/>
    <property type="evidence" value="ECO:0007669"/>
    <property type="project" value="TreeGrafter"/>
</dbReference>
<dbReference type="OrthoDB" id="16262at2759"/>
<dbReference type="SUPFAM" id="SSF52518">
    <property type="entry name" value="Thiamin diphosphate-binding fold (THDP-binding)"/>
    <property type="match status" value="1"/>
</dbReference>